<dbReference type="PANTHER" id="PTHR42663:SF6">
    <property type="entry name" value="HYDROLASE C777.06C-RELATED"/>
    <property type="match status" value="1"/>
</dbReference>
<reference evidence="3" key="1">
    <citation type="submission" date="2017-12" db="EMBL/GenBank/DDBJ databases">
        <title>Draft genome sequence of Telmatospirillum siberiense 26-4b1T, an acidotolerant peatland alphaproteobacterium potentially involved in sulfur cycling.</title>
        <authorList>
            <person name="Hausmann B."/>
            <person name="Pjevac P."/>
            <person name="Schreck K."/>
            <person name="Herbold C.W."/>
            <person name="Daims H."/>
            <person name="Wagner M."/>
            <person name="Pester M."/>
            <person name="Loy A."/>
        </authorList>
    </citation>
    <scope>NUCLEOTIDE SEQUENCE [LARGE SCALE GENOMIC DNA]</scope>
    <source>
        <strain evidence="3">26-4b1</strain>
    </source>
</reference>
<evidence type="ECO:0000259" key="1">
    <source>
        <dbReference type="SMART" id="SM00849"/>
    </source>
</evidence>
<dbReference type="EMBL" id="PIUM01000022">
    <property type="protein sequence ID" value="PKU23205.1"/>
    <property type="molecule type" value="Genomic_DNA"/>
</dbReference>
<dbReference type="CDD" id="cd16279">
    <property type="entry name" value="metallo-hydrolase-like_MBL-fold"/>
    <property type="match status" value="1"/>
</dbReference>
<dbReference type="SUPFAM" id="SSF56281">
    <property type="entry name" value="Metallo-hydrolase/oxidoreductase"/>
    <property type="match status" value="1"/>
</dbReference>
<accession>A0A2N3PS33</accession>
<dbReference type="GO" id="GO:0016787">
    <property type="term" value="F:hydrolase activity"/>
    <property type="evidence" value="ECO:0007669"/>
    <property type="project" value="UniProtKB-KW"/>
</dbReference>
<name>A0A2N3PS33_9PROT</name>
<organism evidence="2 3">
    <name type="scientific">Telmatospirillum siberiense</name>
    <dbReference type="NCBI Taxonomy" id="382514"/>
    <lineage>
        <taxon>Bacteria</taxon>
        <taxon>Pseudomonadati</taxon>
        <taxon>Pseudomonadota</taxon>
        <taxon>Alphaproteobacteria</taxon>
        <taxon>Rhodospirillales</taxon>
        <taxon>Rhodospirillaceae</taxon>
        <taxon>Telmatospirillum</taxon>
    </lineage>
</organism>
<protein>
    <submittedName>
        <fullName evidence="2">MBL fold metallo-hydrolase</fullName>
    </submittedName>
</protein>
<comment type="caution">
    <text evidence="2">The sequence shown here is derived from an EMBL/GenBank/DDBJ whole genome shotgun (WGS) entry which is preliminary data.</text>
</comment>
<sequence>MKITILGSGAAGGVPMVSAGWGRCDPDEPRNRRRRPSILVEEGGQTILVDTSPDLREQLLSAEVRRLDAVLYTHAHADHLHGIDDLREVNRAMRSAIDVFGTSEVLEEIRERFGYVLEPLDPAVMPIYKPWLVPHVLDGPFNVGGIEITPFDQDHGYCRTTGFRFGRVAYSTDVVNLPEESLALLEGLDLWIVGCLTDTPHHTHAHIGKALAWVERLRPKATLIGHMGPKLDYAHLCATLPPGVAPAYDGLVVEV</sequence>
<dbReference type="PANTHER" id="PTHR42663">
    <property type="entry name" value="HYDROLASE C777.06C-RELATED-RELATED"/>
    <property type="match status" value="1"/>
</dbReference>
<evidence type="ECO:0000313" key="3">
    <source>
        <dbReference type="Proteomes" id="UP000233293"/>
    </source>
</evidence>
<dbReference type="RefSeq" id="WP_101251903.1">
    <property type="nucleotide sequence ID" value="NZ_PIUM01000022.1"/>
</dbReference>
<feature type="domain" description="Metallo-beta-lactamase" evidence="1">
    <location>
        <begin position="34"/>
        <end position="226"/>
    </location>
</feature>
<keyword evidence="3" id="KW-1185">Reference proteome</keyword>
<dbReference type="OrthoDB" id="9781189at2"/>
<gene>
    <name evidence="2" type="ORF">CWS72_17390</name>
</gene>
<dbReference type="Gene3D" id="3.60.15.10">
    <property type="entry name" value="Ribonuclease Z/Hydroxyacylglutathione hydrolase-like"/>
    <property type="match status" value="1"/>
</dbReference>
<proteinExistence type="predicted"/>
<dbReference type="InterPro" id="IPR036866">
    <property type="entry name" value="RibonucZ/Hydroxyglut_hydro"/>
</dbReference>
<dbReference type="Pfam" id="PF12706">
    <property type="entry name" value="Lactamase_B_2"/>
    <property type="match status" value="1"/>
</dbReference>
<dbReference type="InterPro" id="IPR001279">
    <property type="entry name" value="Metallo-B-lactamas"/>
</dbReference>
<dbReference type="Proteomes" id="UP000233293">
    <property type="component" value="Unassembled WGS sequence"/>
</dbReference>
<dbReference type="SMART" id="SM00849">
    <property type="entry name" value="Lactamase_B"/>
    <property type="match status" value="1"/>
</dbReference>
<dbReference type="AlphaFoldDB" id="A0A2N3PS33"/>
<evidence type="ECO:0000313" key="2">
    <source>
        <dbReference type="EMBL" id="PKU23205.1"/>
    </source>
</evidence>
<keyword evidence="2" id="KW-0378">Hydrolase</keyword>